<dbReference type="RefSeq" id="WP_196937867.1">
    <property type="nucleotide sequence ID" value="NZ_MU158689.1"/>
</dbReference>
<accession>A0ABR9T498</accession>
<dbReference type="EMBL" id="PSKQ01000017">
    <property type="protein sequence ID" value="MBE8720164.1"/>
    <property type="molecule type" value="Genomic_DNA"/>
</dbReference>
<evidence type="ECO:0000313" key="2">
    <source>
        <dbReference type="Proteomes" id="UP000618319"/>
    </source>
</evidence>
<sequence length="406" mass="48852">MKTTKLRGHEFRYLVKEHVKNPLNYIENFFGHETDIQYWLRDIHLLINAGTCPEMNNSECKQNNGYVCKQLIEQVEAAYVIFRKQDLKEETMHLDFFPTHENLIRYANNGEYTINGEINPLDTIAKFFSYQNLERWYYILDELWMGLTSYENKHNDRFGDRVLAIRELLLRLAQAMYHLSERPDLLEVKAAKNESEYTESNQIEENTGNSQSITYRNKLKYPFEYTWLEDWQKFLSFWEISIPKAYAGWEDAFREYKPADQIIYTQIMRNLFEHINEIASNLFHDQSKKKHSRHSISWVSTKVKQGNKVYNIESLSLAEIAAPHYYLPRLFWEHSLEEWKMLFDDWSEQSLSTEPFIMEEDEATFPNDFMKLRKIIEISFLITYQDEIEFIYHENFKENDNSLIKK</sequence>
<comment type="caution">
    <text evidence="1">The sequence shown here is derived from an EMBL/GenBank/DDBJ whole genome shotgun (WGS) entry which is preliminary data.</text>
</comment>
<name>A0ABR9T498_9SPHI</name>
<keyword evidence="2" id="KW-1185">Reference proteome</keyword>
<gene>
    <name evidence="1" type="ORF">C4F40_05400</name>
</gene>
<evidence type="ECO:0000313" key="1">
    <source>
        <dbReference type="EMBL" id="MBE8720164.1"/>
    </source>
</evidence>
<proteinExistence type="predicted"/>
<organism evidence="1 2">
    <name type="scientific">Sphingobacterium pedocola</name>
    <dbReference type="NCBI Taxonomy" id="2082722"/>
    <lineage>
        <taxon>Bacteria</taxon>
        <taxon>Pseudomonadati</taxon>
        <taxon>Bacteroidota</taxon>
        <taxon>Sphingobacteriia</taxon>
        <taxon>Sphingobacteriales</taxon>
        <taxon>Sphingobacteriaceae</taxon>
        <taxon>Sphingobacterium</taxon>
    </lineage>
</organism>
<reference evidence="1 2" key="1">
    <citation type="submission" date="2018-02" db="EMBL/GenBank/DDBJ databases">
        <title>Sphingobacterium KA21.</title>
        <authorList>
            <person name="Vasarhelyi B.M."/>
            <person name="Deshmukh S."/>
            <person name="Balint B."/>
            <person name="Kukolya J."/>
        </authorList>
    </citation>
    <scope>NUCLEOTIDE SEQUENCE [LARGE SCALE GENOMIC DNA]</scope>
    <source>
        <strain evidence="1 2">Ka21</strain>
    </source>
</reference>
<protein>
    <submittedName>
        <fullName evidence="1">Uncharacterized protein</fullName>
    </submittedName>
</protein>
<dbReference type="Proteomes" id="UP000618319">
    <property type="component" value="Unassembled WGS sequence"/>
</dbReference>